<evidence type="ECO:0000313" key="4">
    <source>
        <dbReference type="EMBL" id="MBK0402341.1"/>
    </source>
</evidence>
<dbReference type="Gene3D" id="3.40.50.1820">
    <property type="entry name" value="alpha/beta hydrolase"/>
    <property type="match status" value="1"/>
</dbReference>
<evidence type="ECO:0000256" key="1">
    <source>
        <dbReference type="ARBA" id="ARBA00022801"/>
    </source>
</evidence>
<proteinExistence type="inferred from homology"/>
<dbReference type="Proteomes" id="UP000644147">
    <property type="component" value="Unassembled WGS sequence"/>
</dbReference>
<dbReference type="InterPro" id="IPR029058">
    <property type="entry name" value="AB_hydrolase_fold"/>
</dbReference>
<dbReference type="RefSeq" id="WP_200505092.1">
    <property type="nucleotide sequence ID" value="NZ_JAEHFX010000002.1"/>
</dbReference>
<organism evidence="4 5">
    <name type="scientific">Adhaeribacter terrigena</name>
    <dbReference type="NCBI Taxonomy" id="2793070"/>
    <lineage>
        <taxon>Bacteria</taxon>
        <taxon>Pseudomonadati</taxon>
        <taxon>Bacteroidota</taxon>
        <taxon>Cytophagia</taxon>
        <taxon>Cytophagales</taxon>
        <taxon>Hymenobacteraceae</taxon>
        <taxon>Adhaeribacter</taxon>
    </lineage>
</organism>
<dbReference type="EMBL" id="JAEHFX010000002">
    <property type="protein sequence ID" value="MBK0402341.1"/>
    <property type="molecule type" value="Genomic_DNA"/>
</dbReference>
<dbReference type="GO" id="GO:0016787">
    <property type="term" value="F:hydrolase activity"/>
    <property type="evidence" value="ECO:0007669"/>
    <property type="project" value="UniProtKB-KW"/>
</dbReference>
<protein>
    <submittedName>
        <fullName evidence="4">Alpha/beta fold hydrolase</fullName>
    </submittedName>
</protein>
<dbReference type="PANTHER" id="PTHR22946:SF9">
    <property type="entry name" value="POLYKETIDE TRANSFERASE AF380"/>
    <property type="match status" value="1"/>
</dbReference>
<keyword evidence="1 4" id="KW-0378">Hydrolase</keyword>
<comment type="similarity">
    <text evidence="2">Belongs to the AB hydrolase superfamily. FUS2 hydrolase family.</text>
</comment>
<evidence type="ECO:0000313" key="5">
    <source>
        <dbReference type="Proteomes" id="UP000644147"/>
    </source>
</evidence>
<name>A0ABS1BYW9_9BACT</name>
<gene>
    <name evidence="4" type="ORF">I5M27_05055</name>
</gene>
<dbReference type="PANTHER" id="PTHR22946">
    <property type="entry name" value="DIENELACTONE HYDROLASE DOMAIN-CONTAINING PROTEIN-RELATED"/>
    <property type="match status" value="1"/>
</dbReference>
<comment type="caution">
    <text evidence="4">The sequence shown here is derived from an EMBL/GenBank/DDBJ whole genome shotgun (WGS) entry which is preliminary data.</text>
</comment>
<dbReference type="InterPro" id="IPR050261">
    <property type="entry name" value="FrsA_esterase"/>
</dbReference>
<evidence type="ECO:0000259" key="3">
    <source>
        <dbReference type="Pfam" id="PF00561"/>
    </source>
</evidence>
<feature type="domain" description="AB hydrolase-1" evidence="3">
    <location>
        <begin position="33"/>
        <end position="166"/>
    </location>
</feature>
<sequence>MTPLHKHSLVLHPSHGRRYSADARFLADARPKPVIIFVHGFKGFKDWGCWNLVADFFAAQGFAFIKLNFSHNGTSPENDEDLHDLEAFGNNNFSLEMADVDTLLNYLESDDCFFKEELDPDSIGIIGHSRGGGLVLLKAAEDARIKAVTTWASVCDMNPGWGEEVLKKWEAEGVLYNLNGRTNVQMPLKYQLYEDYVAHGDRYNVSLAASKLTQPLLIIHGSEDEVLPLACAQMLHAKQPGSELYIVENADHSFGGFHPYNTRKLPADLQKVAQKTVAFFREKL</sequence>
<dbReference type="SUPFAM" id="SSF53474">
    <property type="entry name" value="alpha/beta-Hydrolases"/>
    <property type="match status" value="1"/>
</dbReference>
<keyword evidence="5" id="KW-1185">Reference proteome</keyword>
<dbReference type="Pfam" id="PF00561">
    <property type="entry name" value="Abhydrolase_1"/>
    <property type="match status" value="1"/>
</dbReference>
<reference evidence="4 5" key="1">
    <citation type="submission" date="2020-12" db="EMBL/GenBank/DDBJ databases">
        <title>Bacterial novel species Adhaeribacter sp. BT258 isolated from soil.</title>
        <authorList>
            <person name="Jung H.-Y."/>
        </authorList>
    </citation>
    <scope>NUCLEOTIDE SEQUENCE [LARGE SCALE GENOMIC DNA]</scope>
    <source>
        <strain evidence="4 5">BT258</strain>
    </source>
</reference>
<accession>A0ABS1BYW9</accession>
<dbReference type="InterPro" id="IPR000073">
    <property type="entry name" value="AB_hydrolase_1"/>
</dbReference>
<evidence type="ECO:0000256" key="2">
    <source>
        <dbReference type="ARBA" id="ARBA00038115"/>
    </source>
</evidence>